<feature type="compositionally biased region" description="Basic residues" evidence="11">
    <location>
        <begin position="560"/>
        <end position="576"/>
    </location>
</feature>
<dbReference type="SMART" id="SM00665">
    <property type="entry name" value="B561"/>
    <property type="match status" value="1"/>
</dbReference>
<protein>
    <submittedName>
        <fullName evidence="14">Cytochrome b561/ferric reductase transmembrane</fullName>
    </submittedName>
</protein>
<name>A0A167VUH6_9EURO</name>
<evidence type="ECO:0000256" key="10">
    <source>
        <dbReference type="ARBA" id="ARBA00023136"/>
    </source>
</evidence>
<dbReference type="PANTHER" id="PTHR15422:SF24">
    <property type="entry name" value="DOMON RELATED DOMAIN-CONTAINING PROTEIN"/>
    <property type="match status" value="1"/>
</dbReference>
<evidence type="ECO:0000313" key="14">
    <source>
        <dbReference type="EMBL" id="KZZ88025.1"/>
    </source>
</evidence>
<feature type="region of interest" description="Disordered" evidence="11">
    <location>
        <begin position="250"/>
        <end position="271"/>
    </location>
</feature>
<feature type="compositionally biased region" description="Polar residues" evidence="11">
    <location>
        <begin position="430"/>
        <end position="440"/>
    </location>
</feature>
<evidence type="ECO:0000256" key="1">
    <source>
        <dbReference type="ARBA" id="ARBA00001970"/>
    </source>
</evidence>
<dbReference type="GO" id="GO:0016020">
    <property type="term" value="C:membrane"/>
    <property type="evidence" value="ECO:0007669"/>
    <property type="project" value="UniProtKB-SubCell"/>
</dbReference>
<feature type="compositionally biased region" description="Low complexity" evidence="11">
    <location>
        <begin position="592"/>
        <end position="602"/>
    </location>
</feature>
<evidence type="ECO:0000256" key="12">
    <source>
        <dbReference type="SAM" id="Phobius"/>
    </source>
</evidence>
<evidence type="ECO:0000256" key="6">
    <source>
        <dbReference type="ARBA" id="ARBA00022723"/>
    </source>
</evidence>
<keyword evidence="10 12" id="KW-0472">Membrane</keyword>
<keyword evidence="8 12" id="KW-1133">Transmembrane helix</keyword>
<evidence type="ECO:0000256" key="3">
    <source>
        <dbReference type="ARBA" id="ARBA00022448"/>
    </source>
</evidence>
<feature type="region of interest" description="Disordered" evidence="11">
    <location>
        <begin position="295"/>
        <end position="357"/>
    </location>
</feature>
<evidence type="ECO:0000256" key="7">
    <source>
        <dbReference type="ARBA" id="ARBA00022982"/>
    </source>
</evidence>
<feature type="compositionally biased region" description="Polar residues" evidence="11">
    <location>
        <begin position="690"/>
        <end position="713"/>
    </location>
</feature>
<keyword evidence="9" id="KW-0408">Iron</keyword>
<accession>A0A167VUH6</accession>
<dbReference type="InterPro" id="IPR045150">
    <property type="entry name" value="CYB561D1/2"/>
</dbReference>
<feature type="transmembrane region" description="Helical" evidence="12">
    <location>
        <begin position="198"/>
        <end position="219"/>
    </location>
</feature>
<keyword evidence="6" id="KW-0479">Metal-binding</keyword>
<feature type="domain" description="Cytochrome b561" evidence="13">
    <location>
        <begin position="33"/>
        <end position="225"/>
    </location>
</feature>
<proteinExistence type="predicted"/>
<dbReference type="CDD" id="cd08760">
    <property type="entry name" value="Cyt_b561_FRRS1_like"/>
    <property type="match status" value="1"/>
</dbReference>
<keyword evidence="5 12" id="KW-0812">Transmembrane</keyword>
<dbReference type="OrthoDB" id="19261at2759"/>
<dbReference type="Proteomes" id="UP000242877">
    <property type="component" value="Unassembled WGS sequence"/>
</dbReference>
<dbReference type="GO" id="GO:0020037">
    <property type="term" value="F:heme binding"/>
    <property type="evidence" value="ECO:0007669"/>
    <property type="project" value="TreeGrafter"/>
</dbReference>
<feature type="compositionally biased region" description="Basic residues" evidence="11">
    <location>
        <begin position="780"/>
        <end position="790"/>
    </location>
</feature>
<dbReference type="EMBL" id="AZGZ01000029">
    <property type="protein sequence ID" value="KZZ88025.1"/>
    <property type="molecule type" value="Genomic_DNA"/>
</dbReference>
<evidence type="ECO:0000256" key="9">
    <source>
        <dbReference type="ARBA" id="ARBA00023004"/>
    </source>
</evidence>
<evidence type="ECO:0000256" key="11">
    <source>
        <dbReference type="SAM" id="MobiDB-lite"/>
    </source>
</evidence>
<feature type="transmembrane region" description="Helical" evidence="12">
    <location>
        <begin position="66"/>
        <end position="90"/>
    </location>
</feature>
<evidence type="ECO:0000313" key="15">
    <source>
        <dbReference type="Proteomes" id="UP000242877"/>
    </source>
</evidence>
<feature type="compositionally biased region" description="Basic and acidic residues" evidence="11">
    <location>
        <begin position="382"/>
        <end position="403"/>
    </location>
</feature>
<dbReference type="VEuPathDB" id="FungiDB:AAP_05291"/>
<keyword evidence="7" id="KW-0249">Electron transport</keyword>
<dbReference type="Gene3D" id="1.20.120.1770">
    <property type="match status" value="1"/>
</dbReference>
<evidence type="ECO:0000256" key="2">
    <source>
        <dbReference type="ARBA" id="ARBA00004141"/>
    </source>
</evidence>
<comment type="caution">
    <text evidence="14">The sequence shown here is derived from an EMBL/GenBank/DDBJ whole genome shotgun (WGS) entry which is preliminary data.</text>
</comment>
<evidence type="ECO:0000256" key="8">
    <source>
        <dbReference type="ARBA" id="ARBA00022989"/>
    </source>
</evidence>
<keyword evidence="15" id="KW-1185">Reference proteome</keyword>
<feature type="transmembrane region" description="Helical" evidence="12">
    <location>
        <begin position="102"/>
        <end position="123"/>
    </location>
</feature>
<feature type="transmembrane region" description="Helical" evidence="12">
    <location>
        <begin position="175"/>
        <end position="192"/>
    </location>
</feature>
<feature type="compositionally biased region" description="Basic and acidic residues" evidence="11">
    <location>
        <begin position="611"/>
        <end position="625"/>
    </location>
</feature>
<dbReference type="InterPro" id="IPR006593">
    <property type="entry name" value="Cyt_b561/ferric_Rdtase_TM"/>
</dbReference>
<feature type="region of interest" description="Disordered" evidence="11">
    <location>
        <begin position="377"/>
        <end position="807"/>
    </location>
</feature>
<dbReference type="Pfam" id="PF03188">
    <property type="entry name" value="Cytochrom_B561"/>
    <property type="match status" value="1"/>
</dbReference>
<feature type="compositionally biased region" description="Basic and acidic residues" evidence="11">
    <location>
        <begin position="547"/>
        <end position="558"/>
    </location>
</feature>
<dbReference type="GO" id="GO:0046872">
    <property type="term" value="F:metal ion binding"/>
    <property type="evidence" value="ECO:0007669"/>
    <property type="project" value="UniProtKB-KW"/>
</dbReference>
<evidence type="ECO:0000256" key="4">
    <source>
        <dbReference type="ARBA" id="ARBA00022617"/>
    </source>
</evidence>
<comment type="cofactor">
    <cofactor evidence="1">
        <name>heme b</name>
        <dbReference type="ChEBI" id="CHEBI:60344"/>
    </cofactor>
</comment>
<comment type="subcellular location">
    <subcellularLocation>
        <location evidence="2">Membrane</location>
        <topology evidence="2">Multi-pass membrane protein</topology>
    </subcellularLocation>
</comment>
<organism evidence="14 15">
    <name type="scientific">Ascosphaera apis ARSEF 7405</name>
    <dbReference type="NCBI Taxonomy" id="392613"/>
    <lineage>
        <taxon>Eukaryota</taxon>
        <taxon>Fungi</taxon>
        <taxon>Dikarya</taxon>
        <taxon>Ascomycota</taxon>
        <taxon>Pezizomycotina</taxon>
        <taxon>Eurotiomycetes</taxon>
        <taxon>Eurotiomycetidae</taxon>
        <taxon>Onygenales</taxon>
        <taxon>Ascosphaeraceae</taxon>
        <taxon>Ascosphaera</taxon>
    </lineage>
</organism>
<feature type="compositionally biased region" description="Basic and acidic residues" evidence="11">
    <location>
        <begin position="791"/>
        <end position="807"/>
    </location>
</feature>
<dbReference type="GO" id="GO:0140575">
    <property type="term" value="F:transmembrane monodehydroascorbate reductase activity"/>
    <property type="evidence" value="ECO:0007669"/>
    <property type="project" value="InterPro"/>
</dbReference>
<keyword evidence="4" id="KW-0349">Heme</keyword>
<feature type="compositionally biased region" description="Low complexity" evidence="11">
    <location>
        <begin position="253"/>
        <end position="263"/>
    </location>
</feature>
<feature type="transmembrane region" description="Helical" evidence="12">
    <location>
        <begin position="135"/>
        <end position="154"/>
    </location>
</feature>
<gene>
    <name evidence="14" type="ORF">AAP_05291</name>
</gene>
<keyword evidence="3" id="KW-0813">Transport</keyword>
<evidence type="ECO:0000256" key="5">
    <source>
        <dbReference type="ARBA" id="ARBA00022692"/>
    </source>
</evidence>
<dbReference type="PROSITE" id="PS50939">
    <property type="entry name" value="CYTOCHROME_B561"/>
    <property type="match status" value="1"/>
</dbReference>
<dbReference type="PANTHER" id="PTHR15422">
    <property type="entry name" value="OS05G0565100 PROTEIN"/>
    <property type="match status" value="1"/>
</dbReference>
<evidence type="ECO:0000259" key="13">
    <source>
        <dbReference type="PROSITE" id="PS50939"/>
    </source>
</evidence>
<sequence>MALRRDLSPPGDASYDSNSLHVGDGTWDSGRNTFLLPNLMGVNFDTMRYNGMGNRFKGDHYYKHLIVAHGIFAAIVFLFLIPMAIIVARFHSNGYWAVRIHAGLQIMSLFALTIVFVLGWYAVGNERKLTNPHHGIGLAIYVLFWFQFLWGWLVHFYRKKHAIARHLLIAFLHRWLGRAIALLGIIQIPLGLCLYGSPLALFVIYAITVFFLILIYAFLTYRHETLEPAYSTESSTLPSSDVSRRYRRHGHIVDPSSSSDPSSVTPPGRFNEKPAYAAAAPGLMSRWFGPGRQRPGNYAPAPVHDRPDGYGYANPPGRLEEGRPPPHRPPPSMEPSTLTGTTDSEFGPRHHHHPDGKAAAAGAVLGAGALAAVSRFMRSHKDKREQKRIDDLRQQDIENERLMRQNSNARRHSRDTTSRSPRRPHHKAKNSASSISGTSDLETEPTEPGRSDLTHTYTTPSEDIVAPVSNPKRRHGATTGVEPGRPEASNSRRRVSGRRDESPDSRVSPADVSLHMKIHDGDNRSVTLRRLTPDEAAAARRSKTERKKREEREKEQRQSSRSRSRHAADRRRSKSRPAHEAPYGLDPISEVSSNSNTHTTSTKDTAWLNMEARERYEQEQMDREKKRMGKQPIHPDPLGPGGIATSAPPPPVVNNPAYGSPQHEYGRYGEGIPGQEQQYGHPGYTYDPEQFSQSPGDYPTESAQGARPSSSYLPGTHLQPHPLQPYRRSYDDQTYGQPSYGGEIPPSNVTFADQLPPRHSRNTLNSQMSGMDTDASENRHSRRDRRRTERRSRERSASRGRSTDEWD</sequence>
<reference evidence="14 15" key="1">
    <citation type="journal article" date="2016" name="Genome Biol. Evol.">
        <title>Divergent and convergent evolution of fungal pathogenicity.</title>
        <authorList>
            <person name="Shang Y."/>
            <person name="Xiao G."/>
            <person name="Zheng P."/>
            <person name="Cen K."/>
            <person name="Zhan S."/>
            <person name="Wang C."/>
        </authorList>
    </citation>
    <scope>NUCLEOTIDE SEQUENCE [LARGE SCALE GENOMIC DNA]</scope>
    <source>
        <strain evidence="14 15">ARSEF 7405</strain>
    </source>
</reference>
<feature type="compositionally biased region" description="Basic residues" evidence="11">
    <location>
        <begin position="420"/>
        <end position="429"/>
    </location>
</feature>
<dbReference type="AlphaFoldDB" id="A0A167VUH6"/>